<evidence type="ECO:0000259" key="1">
    <source>
        <dbReference type="Pfam" id="PF20797"/>
    </source>
</evidence>
<dbReference type="InterPro" id="IPR048769">
    <property type="entry name" value="HepT-like_dom"/>
</dbReference>
<dbReference type="KEGG" id="ddu:GF1_00380"/>
<evidence type="ECO:0000313" key="3">
    <source>
        <dbReference type="Proteomes" id="UP001063350"/>
    </source>
</evidence>
<dbReference type="EMBL" id="AP024233">
    <property type="protein sequence ID" value="BCO07662.1"/>
    <property type="molecule type" value="Genomic_DNA"/>
</dbReference>
<dbReference type="AlphaFoldDB" id="A0A915XIJ8"/>
<dbReference type="RefSeq" id="WP_267927614.1">
    <property type="nucleotide sequence ID" value="NZ_AP024233.1"/>
</dbReference>
<evidence type="ECO:0000313" key="2">
    <source>
        <dbReference type="EMBL" id="BCO07662.1"/>
    </source>
</evidence>
<sequence length="160" mass="19057">MKYSTALLEADIRDELEKLQLLAREYEKLRELLALPDSEVSFFDKAAVGYFLHSFYNGCENIFRSIARFFENDIGSESWHRDLLKRMKLEIPGYRPRLIDNETYEVLNEFRAFRHVFRHCYSFELDWAREKAIAEKFPLAWESLASQVDSFLLTIRNSDL</sequence>
<keyword evidence="3" id="KW-1185">Reference proteome</keyword>
<dbReference type="Pfam" id="PF20797">
    <property type="entry name" value="HepT-like_2"/>
    <property type="match status" value="1"/>
</dbReference>
<feature type="domain" description="HepT-like" evidence="1">
    <location>
        <begin position="47"/>
        <end position="152"/>
    </location>
</feature>
<dbReference type="Proteomes" id="UP001063350">
    <property type="component" value="Chromosome"/>
</dbReference>
<protein>
    <recommendedName>
        <fullName evidence="1">HepT-like domain-containing protein</fullName>
    </recommendedName>
</protein>
<accession>A0A915XIJ8</accession>
<gene>
    <name evidence="2" type="ORF">GF1_00380</name>
</gene>
<name>A0A915XIJ8_9BACT</name>
<proteinExistence type="predicted"/>
<organism evidence="2 3">
    <name type="scientific">Desulfolithobacter dissulfuricans</name>
    <dbReference type="NCBI Taxonomy" id="2795293"/>
    <lineage>
        <taxon>Bacteria</taxon>
        <taxon>Pseudomonadati</taxon>
        <taxon>Thermodesulfobacteriota</taxon>
        <taxon>Desulfobulbia</taxon>
        <taxon>Desulfobulbales</taxon>
        <taxon>Desulfobulbaceae</taxon>
        <taxon>Desulfolithobacter</taxon>
    </lineage>
</organism>
<reference evidence="2" key="1">
    <citation type="submission" date="2020-12" db="EMBL/GenBank/DDBJ databases">
        <title>Desulfobium dissulfuricans gen. nov., sp. nov., a novel mesophilic, sulfate-reducing bacterium isolated from a deep-sea hydrothermal vent.</title>
        <authorList>
            <person name="Hashimoto Y."/>
            <person name="Tame A."/>
            <person name="Sawayama S."/>
            <person name="Miyazaki J."/>
            <person name="Takai K."/>
            <person name="Nakagawa S."/>
        </authorList>
    </citation>
    <scope>NUCLEOTIDE SEQUENCE</scope>
    <source>
        <strain evidence="2">GF1</strain>
    </source>
</reference>